<feature type="domain" description="HTH araC/xylS-type" evidence="4">
    <location>
        <begin position="183"/>
        <end position="281"/>
    </location>
</feature>
<keyword evidence="3" id="KW-0804">Transcription</keyword>
<sequence>MKKRSGIPTFNLRGRGKEMFEIAKVSDPLLLQNNKPHRDENYILIFQERGVSRVMIDFREVEAKGCAALCILPGQVHHGVYVKNAVFWFIAVDADWIHHSFRSVLMESAVRNRPIAVEPSQVSFFQESFGLLQRLDARWQQDPRLEPTLRSMLDVCLNLFSSAIQQNLDLQARHHSRPALITEQFRKLVLANFRVMKSPAQYASSLHISPAYLNEVVKETTGYPVSHWIHHEIILEAKRTLFYTTQSVKEIAFKLGYADPGYFNRLFRKMTGQTPLQFRQKIKLP</sequence>
<evidence type="ECO:0000256" key="2">
    <source>
        <dbReference type="ARBA" id="ARBA00023125"/>
    </source>
</evidence>
<gene>
    <name evidence="5" type="ORF">KK062_20955</name>
</gene>
<dbReference type="EMBL" id="JAHESE010000025">
    <property type="protein sequence ID" value="MBT1710723.1"/>
    <property type="molecule type" value="Genomic_DNA"/>
</dbReference>
<name>A0AAP2E0A4_9BACT</name>
<dbReference type="AlphaFoldDB" id="A0AAP2E0A4"/>
<dbReference type="InterPro" id="IPR018060">
    <property type="entry name" value="HTH_AraC"/>
</dbReference>
<dbReference type="Gene3D" id="1.10.10.60">
    <property type="entry name" value="Homeodomain-like"/>
    <property type="match status" value="1"/>
</dbReference>
<dbReference type="SMART" id="SM00342">
    <property type="entry name" value="HTH_ARAC"/>
    <property type="match status" value="1"/>
</dbReference>
<dbReference type="InterPro" id="IPR037923">
    <property type="entry name" value="HTH-like"/>
</dbReference>
<dbReference type="SUPFAM" id="SSF46689">
    <property type="entry name" value="Homeodomain-like"/>
    <property type="match status" value="1"/>
</dbReference>
<keyword evidence="6" id="KW-1185">Reference proteome</keyword>
<accession>A0AAP2E0A4</accession>
<dbReference type="Proteomes" id="UP001319080">
    <property type="component" value="Unassembled WGS sequence"/>
</dbReference>
<dbReference type="InterPro" id="IPR003313">
    <property type="entry name" value="AraC-bd"/>
</dbReference>
<dbReference type="RefSeq" id="WP_254086298.1">
    <property type="nucleotide sequence ID" value="NZ_JAHESE010000025.1"/>
</dbReference>
<dbReference type="Pfam" id="PF02311">
    <property type="entry name" value="AraC_binding"/>
    <property type="match status" value="1"/>
</dbReference>
<dbReference type="PROSITE" id="PS01124">
    <property type="entry name" value="HTH_ARAC_FAMILY_2"/>
    <property type="match status" value="1"/>
</dbReference>
<dbReference type="InterPro" id="IPR009057">
    <property type="entry name" value="Homeodomain-like_sf"/>
</dbReference>
<proteinExistence type="predicted"/>
<keyword evidence="2" id="KW-0238">DNA-binding</keyword>
<keyword evidence="1" id="KW-0805">Transcription regulation</keyword>
<evidence type="ECO:0000313" key="6">
    <source>
        <dbReference type="Proteomes" id="UP001319080"/>
    </source>
</evidence>
<evidence type="ECO:0000313" key="5">
    <source>
        <dbReference type="EMBL" id="MBT1710723.1"/>
    </source>
</evidence>
<dbReference type="GO" id="GO:0043565">
    <property type="term" value="F:sequence-specific DNA binding"/>
    <property type="evidence" value="ECO:0007669"/>
    <property type="project" value="InterPro"/>
</dbReference>
<comment type="caution">
    <text evidence="5">The sequence shown here is derived from an EMBL/GenBank/DDBJ whole genome shotgun (WGS) entry which is preliminary data.</text>
</comment>
<organism evidence="5 6">
    <name type="scientific">Dawidia cretensis</name>
    <dbReference type="NCBI Taxonomy" id="2782350"/>
    <lineage>
        <taxon>Bacteria</taxon>
        <taxon>Pseudomonadati</taxon>
        <taxon>Bacteroidota</taxon>
        <taxon>Cytophagia</taxon>
        <taxon>Cytophagales</taxon>
        <taxon>Chryseotaleaceae</taxon>
        <taxon>Dawidia</taxon>
    </lineage>
</organism>
<dbReference type="Pfam" id="PF12833">
    <property type="entry name" value="HTH_18"/>
    <property type="match status" value="1"/>
</dbReference>
<dbReference type="PANTHER" id="PTHR43280">
    <property type="entry name" value="ARAC-FAMILY TRANSCRIPTIONAL REGULATOR"/>
    <property type="match status" value="1"/>
</dbReference>
<dbReference type="InterPro" id="IPR020449">
    <property type="entry name" value="Tscrpt_reg_AraC-type_HTH"/>
</dbReference>
<dbReference type="PRINTS" id="PR00032">
    <property type="entry name" value="HTHARAC"/>
</dbReference>
<evidence type="ECO:0000256" key="1">
    <source>
        <dbReference type="ARBA" id="ARBA00023015"/>
    </source>
</evidence>
<reference evidence="5 6" key="1">
    <citation type="submission" date="2021-05" db="EMBL/GenBank/DDBJ databases">
        <title>A Polyphasic approach of four new species of the genus Ohtaekwangia: Ohtaekwangia histidinii sp. nov., Ohtaekwangia cretensis sp. nov., Ohtaekwangia indiensis sp. nov., Ohtaekwangia reichenbachii sp. nov. from diverse environment.</title>
        <authorList>
            <person name="Octaviana S."/>
        </authorList>
    </citation>
    <scope>NUCLEOTIDE SEQUENCE [LARGE SCALE GENOMIC DNA]</scope>
    <source>
        <strain evidence="5 6">PWU5</strain>
    </source>
</reference>
<evidence type="ECO:0000259" key="4">
    <source>
        <dbReference type="PROSITE" id="PS01124"/>
    </source>
</evidence>
<protein>
    <submittedName>
        <fullName evidence="5">AraC family transcriptional regulator</fullName>
    </submittedName>
</protein>
<evidence type="ECO:0000256" key="3">
    <source>
        <dbReference type="ARBA" id="ARBA00023163"/>
    </source>
</evidence>
<dbReference type="GO" id="GO:0003700">
    <property type="term" value="F:DNA-binding transcription factor activity"/>
    <property type="evidence" value="ECO:0007669"/>
    <property type="project" value="InterPro"/>
</dbReference>
<dbReference type="PANTHER" id="PTHR43280:SF32">
    <property type="entry name" value="TRANSCRIPTIONAL REGULATORY PROTEIN"/>
    <property type="match status" value="1"/>
</dbReference>
<dbReference type="SUPFAM" id="SSF51215">
    <property type="entry name" value="Regulatory protein AraC"/>
    <property type="match status" value="1"/>
</dbReference>